<organism evidence="3 4">
    <name type="scientific">Rubellicoccus peritrichatus</name>
    <dbReference type="NCBI Taxonomy" id="3080537"/>
    <lineage>
        <taxon>Bacteria</taxon>
        <taxon>Pseudomonadati</taxon>
        <taxon>Verrucomicrobiota</taxon>
        <taxon>Opitutia</taxon>
        <taxon>Puniceicoccales</taxon>
        <taxon>Cerasicoccaceae</taxon>
        <taxon>Rubellicoccus</taxon>
    </lineage>
</organism>
<reference evidence="3 4" key="1">
    <citation type="submission" date="2023-10" db="EMBL/GenBank/DDBJ databases">
        <title>Rubellicoccus peritrichatus gen. nov., sp. nov., isolated from an algae of coral reef tank.</title>
        <authorList>
            <person name="Luo J."/>
        </authorList>
    </citation>
    <scope>NUCLEOTIDE SEQUENCE [LARGE SCALE GENOMIC DNA]</scope>
    <source>
        <strain evidence="3 4">CR14</strain>
    </source>
</reference>
<proteinExistence type="predicted"/>
<protein>
    <submittedName>
        <fullName evidence="3">PEP-CTERM sorting domain-containing protein</fullName>
    </submittedName>
</protein>
<evidence type="ECO:0000256" key="1">
    <source>
        <dbReference type="SAM" id="Phobius"/>
    </source>
</evidence>
<keyword evidence="1" id="KW-0472">Membrane</keyword>
<gene>
    <name evidence="3" type="ORF">RZN69_08830</name>
</gene>
<feature type="signal peptide" evidence="2">
    <location>
        <begin position="1"/>
        <end position="24"/>
    </location>
</feature>
<name>A0AAQ3LD54_9BACT</name>
<evidence type="ECO:0000313" key="3">
    <source>
        <dbReference type="EMBL" id="WOO43197.1"/>
    </source>
</evidence>
<keyword evidence="1" id="KW-0812">Transmembrane</keyword>
<keyword evidence="4" id="KW-1185">Reference proteome</keyword>
<sequence length="274" mass="28920">MTSKITKNMAILLISACTSVSLLADPVPLGTYQYNGVDGGEVTGANSSGGTFTYLAGATRGENAIRSSISGGFQFTEVGETLTYTYNLSVGQITPTFTRVHRNGFQLTDTVLNFRTSSGGQAPAGFYTNGNNNIYQGGTFHEDVPSWSPFDKEDIRFATGNDIDVTIALELLAINGAADFDYELTVSYVSTEPSGHSNISSSVFTGVTSDTITSVYHATNVGAGSFPAGDNYTISGAALNFSTIPEPNSFALLGALFVGGLVLSSRRRKNRLSM</sequence>
<dbReference type="AlphaFoldDB" id="A0AAQ3LD54"/>
<dbReference type="NCBIfam" id="TIGR02595">
    <property type="entry name" value="PEP_CTERM"/>
    <property type="match status" value="1"/>
</dbReference>
<dbReference type="KEGG" id="puo:RZN69_08830"/>
<feature type="chain" id="PRO_5043052677" evidence="2">
    <location>
        <begin position="25"/>
        <end position="274"/>
    </location>
</feature>
<dbReference type="InterPro" id="IPR013424">
    <property type="entry name" value="Ice-binding_C"/>
</dbReference>
<feature type="transmembrane region" description="Helical" evidence="1">
    <location>
        <begin position="249"/>
        <end position="265"/>
    </location>
</feature>
<keyword evidence="2" id="KW-0732">Signal</keyword>
<evidence type="ECO:0000313" key="4">
    <source>
        <dbReference type="Proteomes" id="UP001304300"/>
    </source>
</evidence>
<dbReference type="EMBL" id="CP136920">
    <property type="protein sequence ID" value="WOO43197.1"/>
    <property type="molecule type" value="Genomic_DNA"/>
</dbReference>
<dbReference type="Proteomes" id="UP001304300">
    <property type="component" value="Chromosome"/>
</dbReference>
<evidence type="ECO:0000256" key="2">
    <source>
        <dbReference type="SAM" id="SignalP"/>
    </source>
</evidence>
<accession>A0AAQ3LD54</accession>
<dbReference type="RefSeq" id="WP_317835739.1">
    <property type="nucleotide sequence ID" value="NZ_CP136920.1"/>
</dbReference>
<keyword evidence="1" id="KW-1133">Transmembrane helix</keyword>